<sequence length="228" mass="24749">MKLLMVDTATIVASAAVIDDDRLMAEMIVNYRRKHSEKMLPAIDHMLQDSGLSIQEIDVFGVVNGPGSFTGLRIGMATVKGFAQALHKPMVTVSTLEALAANLYCADGLVCPVLDAQRQQVYTATYRSTADSLQTVLSERVCTVDVLADILKDYAGPIYFVGDGVKKYGEHLCELLSEGICAPPFIRMNRASSAAQIGMQKITAGQTTDCMLATLNYIRKSSAEERFG</sequence>
<dbReference type="GO" id="GO:0005829">
    <property type="term" value="C:cytosol"/>
    <property type="evidence" value="ECO:0007669"/>
    <property type="project" value="TreeGrafter"/>
</dbReference>
<dbReference type="Pfam" id="PF00814">
    <property type="entry name" value="TsaD"/>
    <property type="match status" value="1"/>
</dbReference>
<evidence type="ECO:0000313" key="3">
    <source>
        <dbReference type="Proteomes" id="UP000004754"/>
    </source>
</evidence>
<reference evidence="2 3" key="1">
    <citation type="submission" date="2010-12" db="EMBL/GenBank/DDBJ databases">
        <authorList>
            <person name="Muzny D."/>
            <person name="Qin X."/>
            <person name="Deng J."/>
            <person name="Jiang H."/>
            <person name="Liu Y."/>
            <person name="Qu J."/>
            <person name="Song X.-Z."/>
            <person name="Zhang L."/>
            <person name="Thornton R."/>
            <person name="Coyle M."/>
            <person name="Francisco L."/>
            <person name="Jackson L."/>
            <person name="Javaid M."/>
            <person name="Korchina V."/>
            <person name="Kovar C."/>
            <person name="Mata R."/>
            <person name="Mathew T."/>
            <person name="Ngo R."/>
            <person name="Nguyen L."/>
            <person name="Nguyen N."/>
            <person name="Okwuonu G."/>
            <person name="Ongeri F."/>
            <person name="Pham C."/>
            <person name="Simmons D."/>
            <person name="Wilczek-Boney K."/>
            <person name="Hale W."/>
            <person name="Jakkamsetti A."/>
            <person name="Pham P."/>
            <person name="Ruth R."/>
            <person name="San Lucas F."/>
            <person name="Warren J."/>
            <person name="Zhang J."/>
            <person name="Zhao Z."/>
            <person name="Zhou C."/>
            <person name="Zhu D."/>
            <person name="Lee S."/>
            <person name="Bess C."/>
            <person name="Blankenburg K."/>
            <person name="Forbes L."/>
            <person name="Fu Q."/>
            <person name="Gubbala S."/>
            <person name="Hirani K."/>
            <person name="Jayaseelan J.C."/>
            <person name="Lara F."/>
            <person name="Munidasa M."/>
            <person name="Palculict T."/>
            <person name="Patil S."/>
            <person name="Pu L.-L."/>
            <person name="Saada N."/>
            <person name="Tang L."/>
            <person name="Weissenberger G."/>
            <person name="Zhu Y."/>
            <person name="Hemphill L."/>
            <person name="Shang Y."/>
            <person name="Youmans B."/>
            <person name="Ayvaz T."/>
            <person name="Ross M."/>
            <person name="Santibanez J."/>
            <person name="Aqrawi P."/>
            <person name="Gross S."/>
            <person name="Joshi V."/>
            <person name="Fowler G."/>
            <person name="Nazareth L."/>
            <person name="Reid J."/>
            <person name="Worley K."/>
            <person name="Petrosino J."/>
            <person name="Highlander S."/>
            <person name="Gibbs R."/>
        </authorList>
    </citation>
    <scope>NUCLEOTIDE SEQUENCE [LARGE SCALE GENOMIC DNA]</scope>
    <source>
        <strain evidence="2 3">ATCC 23263</strain>
    </source>
</reference>
<dbReference type="PANTHER" id="PTHR11735:SF11">
    <property type="entry name" value="TRNA THREONYLCARBAMOYLADENOSINE BIOSYNTHESIS PROTEIN TSAB"/>
    <property type="match status" value="1"/>
</dbReference>
<evidence type="ECO:0000313" key="2">
    <source>
        <dbReference type="EMBL" id="EFV02190.1"/>
    </source>
</evidence>
<organism evidence="2 3">
    <name type="scientific">Pseudoramibacter alactolyticus ATCC 23263</name>
    <dbReference type="NCBI Taxonomy" id="887929"/>
    <lineage>
        <taxon>Bacteria</taxon>
        <taxon>Bacillati</taxon>
        <taxon>Bacillota</taxon>
        <taxon>Clostridia</taxon>
        <taxon>Eubacteriales</taxon>
        <taxon>Eubacteriaceae</taxon>
        <taxon>Pseudoramibacter</taxon>
    </lineage>
</organism>
<dbReference type="InterPro" id="IPR043129">
    <property type="entry name" value="ATPase_NBD"/>
</dbReference>
<gene>
    <name evidence="2" type="primary">yeaZ</name>
    <name evidence="2" type="ORF">HMP0721_0613</name>
</gene>
<dbReference type="eggNOG" id="COG1214">
    <property type="taxonomic scope" value="Bacteria"/>
</dbReference>
<dbReference type="Gene3D" id="3.30.420.40">
    <property type="match status" value="2"/>
</dbReference>
<dbReference type="SUPFAM" id="SSF53067">
    <property type="entry name" value="Actin-like ATPase domain"/>
    <property type="match status" value="2"/>
</dbReference>
<dbReference type="RefSeq" id="WP_006598034.1">
    <property type="nucleotide sequence ID" value="NZ_GL622359.1"/>
</dbReference>
<protein>
    <submittedName>
        <fullName evidence="2">Universal bacterial protein YeaZ</fullName>
    </submittedName>
</protein>
<dbReference type="HOGENOM" id="CLU_064886_0_0_9"/>
<dbReference type="OrthoDB" id="9784166at2"/>
<name>E6MF30_9FIRM</name>
<comment type="caution">
    <text evidence="2">The sequence shown here is derived from an EMBL/GenBank/DDBJ whole genome shotgun (WGS) entry which is preliminary data.</text>
</comment>
<keyword evidence="3" id="KW-1185">Reference proteome</keyword>
<dbReference type="CDD" id="cd24032">
    <property type="entry name" value="ASKHA_NBD_TsaB"/>
    <property type="match status" value="1"/>
</dbReference>
<dbReference type="InterPro" id="IPR022496">
    <property type="entry name" value="T6A_TsaB"/>
</dbReference>
<accession>E6MF30</accession>
<dbReference type="GO" id="GO:0002949">
    <property type="term" value="P:tRNA threonylcarbamoyladenosine modification"/>
    <property type="evidence" value="ECO:0007669"/>
    <property type="project" value="InterPro"/>
</dbReference>
<feature type="domain" description="Gcp-like" evidence="1">
    <location>
        <begin position="32"/>
        <end position="149"/>
    </location>
</feature>
<dbReference type="PANTHER" id="PTHR11735">
    <property type="entry name" value="TRNA N6-ADENOSINE THREONYLCARBAMOYLTRANSFERASE"/>
    <property type="match status" value="1"/>
</dbReference>
<dbReference type="STRING" id="887929.HMP0721_0613"/>
<dbReference type="Proteomes" id="UP000004754">
    <property type="component" value="Unassembled WGS sequence"/>
</dbReference>
<dbReference type="NCBIfam" id="TIGR03725">
    <property type="entry name" value="T6A_YeaZ"/>
    <property type="match status" value="1"/>
</dbReference>
<dbReference type="InterPro" id="IPR000905">
    <property type="entry name" value="Gcp-like_dom"/>
</dbReference>
<evidence type="ECO:0000259" key="1">
    <source>
        <dbReference type="Pfam" id="PF00814"/>
    </source>
</evidence>
<dbReference type="EMBL" id="AEQN01000011">
    <property type="protein sequence ID" value="EFV02190.1"/>
    <property type="molecule type" value="Genomic_DNA"/>
</dbReference>
<proteinExistence type="predicted"/>
<dbReference type="AlphaFoldDB" id="E6MF30"/>